<feature type="transmembrane region" description="Helical" evidence="2">
    <location>
        <begin position="102"/>
        <end position="122"/>
    </location>
</feature>
<feature type="transmembrane region" description="Helical" evidence="2">
    <location>
        <begin position="60"/>
        <end position="81"/>
    </location>
</feature>
<comment type="caution">
    <text evidence="4">The sequence shown here is derived from an EMBL/GenBank/DDBJ whole genome shotgun (WGS) entry which is preliminary data.</text>
</comment>
<evidence type="ECO:0000313" key="4">
    <source>
        <dbReference type="EMBL" id="MEB3345119.1"/>
    </source>
</evidence>
<evidence type="ECO:0000256" key="2">
    <source>
        <dbReference type="SAM" id="Phobius"/>
    </source>
</evidence>
<dbReference type="RefSeq" id="WP_344820961.1">
    <property type="nucleotide sequence ID" value="NZ_BAABAW010000008.1"/>
</dbReference>
<keyword evidence="5" id="KW-1185">Reference proteome</keyword>
<feature type="domain" description="Peptidase M56" evidence="3">
    <location>
        <begin position="89"/>
        <end position="228"/>
    </location>
</feature>
<dbReference type="Pfam" id="PF05569">
    <property type="entry name" value="Peptidase_M56"/>
    <property type="match status" value="1"/>
</dbReference>
<feature type="compositionally biased region" description="Basic and acidic residues" evidence="1">
    <location>
        <begin position="545"/>
        <end position="596"/>
    </location>
</feature>
<dbReference type="Proteomes" id="UP001327027">
    <property type="component" value="Unassembled WGS sequence"/>
</dbReference>
<feature type="region of interest" description="Disordered" evidence="1">
    <location>
        <begin position="493"/>
        <end position="513"/>
    </location>
</feature>
<dbReference type="PANTHER" id="PTHR34978">
    <property type="entry name" value="POSSIBLE SENSOR-TRANSDUCER PROTEIN BLAR"/>
    <property type="match status" value="1"/>
</dbReference>
<feature type="transmembrane region" description="Helical" evidence="2">
    <location>
        <begin position="238"/>
        <end position="256"/>
    </location>
</feature>
<feature type="region of interest" description="Disordered" evidence="1">
    <location>
        <begin position="351"/>
        <end position="414"/>
    </location>
</feature>
<dbReference type="InterPro" id="IPR052173">
    <property type="entry name" value="Beta-lactam_resp_regulator"/>
</dbReference>
<evidence type="ECO:0000259" key="3">
    <source>
        <dbReference type="Pfam" id="PF05569"/>
    </source>
</evidence>
<feature type="transmembrane region" description="Helical" evidence="2">
    <location>
        <begin position="152"/>
        <end position="171"/>
    </location>
</feature>
<evidence type="ECO:0000256" key="1">
    <source>
        <dbReference type="SAM" id="MobiDB-lite"/>
    </source>
</evidence>
<sequence length="612" mass="70673">MHFTKRFYLIFSLIFSLTIPLITITYTTDVYPEPLVVKEPAVTTVVLSDEIPVIEPSINYVSLLLWSLYGTGVLIFGFRFIKNLKNLTSKIKNSERLKEPSHINVLVSDIIVPHTFLKYIFISKKEYHEKSIPEEVLLHEKTHVVQKHTLDILFIEILQVFFWFNPLLIWIKKSMKLNHEFLADQTVLQRQFSLQTYMNLLVNYPSDSNQVALSSPINYSLTKKRIIMMSQKFSKTRAAARLLLLLPILLGCMLLFNNKIVAQQRTVTYKKNIQDTHPDKKIRIKVNGDEIKVNGTSTSLSNFAKTIDDLTKQWKDEELTEFNFSVQMQNAENGLMEKLNRAYRNTRLYKANPDGHDLIPPAPPLPPAPKVHKGEVSDIPPPPAPAPKVRKGQKSNIPPPPAPIKAPAPPSDFRTEEQIKAEVARVAEEAEQVKHEVEMHRREVERMHEAQIASAMEVAEQARQVAEVARENAMVNVEDAREQAEKARAIAMERAHRQREHSHRVREKSMKQAEMARLEAEKVRKMVMQEARMAREQAMLERGKALNEARAAAEEARKQAEKARKEILNEARKARDKVRKEAEEARKEARKKIEKERKKRQRERKKIDREGN</sequence>
<proteinExistence type="predicted"/>
<feature type="transmembrane region" description="Helical" evidence="2">
    <location>
        <begin position="7"/>
        <end position="26"/>
    </location>
</feature>
<organism evidence="4 5">
    <name type="scientific">Aquimarina gracilis</name>
    <dbReference type="NCBI Taxonomy" id="874422"/>
    <lineage>
        <taxon>Bacteria</taxon>
        <taxon>Pseudomonadati</taxon>
        <taxon>Bacteroidota</taxon>
        <taxon>Flavobacteriia</taxon>
        <taxon>Flavobacteriales</taxon>
        <taxon>Flavobacteriaceae</taxon>
        <taxon>Aquimarina</taxon>
    </lineage>
</organism>
<feature type="region of interest" description="Disordered" evidence="1">
    <location>
        <begin position="545"/>
        <end position="612"/>
    </location>
</feature>
<dbReference type="PANTHER" id="PTHR34978:SF3">
    <property type="entry name" value="SLR0241 PROTEIN"/>
    <property type="match status" value="1"/>
</dbReference>
<protein>
    <submittedName>
        <fullName evidence="4">M56 family metallopeptidase</fullName>
    </submittedName>
</protein>
<name>A0ABU5ZSS1_9FLAO</name>
<reference evidence="4 5" key="1">
    <citation type="journal article" date="2013" name="Int. J. Syst. Evol. Microbiol.">
        <title>Aquimarina gracilis sp. nov., isolated from the gut microflora of a mussel, Mytilus coruscus, and emended description of Aquimarina spongiae.</title>
        <authorList>
            <person name="Park S.C."/>
            <person name="Choe H.N."/>
            <person name="Baik K.S."/>
            <person name="Seong C.N."/>
        </authorList>
    </citation>
    <scope>NUCLEOTIDE SEQUENCE [LARGE SCALE GENOMIC DNA]</scope>
    <source>
        <strain evidence="4 5">PSC32</strain>
    </source>
</reference>
<gene>
    <name evidence="4" type="ORF">U6A24_06600</name>
</gene>
<feature type="compositionally biased region" description="Pro residues" evidence="1">
    <location>
        <begin position="397"/>
        <end position="410"/>
    </location>
</feature>
<accession>A0ABU5ZSS1</accession>
<keyword evidence="2" id="KW-0812">Transmembrane</keyword>
<evidence type="ECO:0000313" key="5">
    <source>
        <dbReference type="Proteomes" id="UP001327027"/>
    </source>
</evidence>
<feature type="compositionally biased region" description="Pro residues" evidence="1">
    <location>
        <begin position="360"/>
        <end position="369"/>
    </location>
</feature>
<feature type="compositionally biased region" description="Basic residues" evidence="1">
    <location>
        <begin position="496"/>
        <end position="506"/>
    </location>
</feature>
<dbReference type="CDD" id="cd07341">
    <property type="entry name" value="M56_BlaR1_MecR1_like"/>
    <property type="match status" value="1"/>
</dbReference>
<dbReference type="EMBL" id="JAYKLX010000003">
    <property type="protein sequence ID" value="MEB3345119.1"/>
    <property type="molecule type" value="Genomic_DNA"/>
</dbReference>
<keyword evidence="2" id="KW-1133">Transmembrane helix</keyword>
<keyword evidence="2" id="KW-0472">Membrane</keyword>
<dbReference type="InterPro" id="IPR008756">
    <property type="entry name" value="Peptidase_M56"/>
</dbReference>